<organism evidence="9 10">
    <name type="scientific">Trypanosoma cruzi</name>
    <dbReference type="NCBI Taxonomy" id="5693"/>
    <lineage>
        <taxon>Eukaryota</taxon>
        <taxon>Discoba</taxon>
        <taxon>Euglenozoa</taxon>
        <taxon>Kinetoplastea</taxon>
        <taxon>Metakinetoplastina</taxon>
        <taxon>Trypanosomatida</taxon>
        <taxon>Trypanosomatidae</taxon>
        <taxon>Trypanosoma</taxon>
        <taxon>Schizotrypanum</taxon>
    </lineage>
</organism>
<dbReference type="VEuPathDB" id="TriTrypDB:Tc_MARK_1797"/>
<dbReference type="VEuPathDB" id="TriTrypDB:ECC02_000170"/>
<dbReference type="PROSITE" id="PS00028">
    <property type="entry name" value="ZINC_FINGER_C2H2_1"/>
    <property type="match status" value="5"/>
</dbReference>
<evidence type="ECO:0000256" key="7">
    <source>
        <dbReference type="SAM" id="MobiDB-lite"/>
    </source>
</evidence>
<dbReference type="Pfam" id="PF13912">
    <property type="entry name" value="zf-C2H2_6"/>
    <property type="match status" value="2"/>
</dbReference>
<evidence type="ECO:0000256" key="4">
    <source>
        <dbReference type="ARBA" id="ARBA00022833"/>
    </source>
</evidence>
<dbReference type="VEuPathDB" id="TriTrypDB:TCDM_06286"/>
<dbReference type="OrthoDB" id="5803930at2759"/>
<dbReference type="GO" id="GO:0000981">
    <property type="term" value="F:DNA-binding transcription factor activity, RNA polymerase II-specific"/>
    <property type="evidence" value="ECO:0007669"/>
    <property type="project" value="TreeGrafter"/>
</dbReference>
<keyword evidence="2" id="KW-0677">Repeat</keyword>
<name>A0A2V2V952_TRYCR</name>
<dbReference type="VEuPathDB" id="TriTrypDB:BCY84_00812"/>
<dbReference type="VEuPathDB" id="TriTrypDB:C4B63_42g230"/>
<evidence type="ECO:0000256" key="3">
    <source>
        <dbReference type="ARBA" id="ARBA00022771"/>
    </source>
</evidence>
<dbReference type="VEuPathDB" id="TriTrypDB:TcYC6_0095010"/>
<feature type="domain" description="C2H2-type" evidence="8">
    <location>
        <begin position="415"/>
        <end position="438"/>
    </location>
</feature>
<dbReference type="Gene3D" id="3.30.160.60">
    <property type="entry name" value="Classic Zinc Finger"/>
    <property type="match status" value="3"/>
</dbReference>
<feature type="compositionally biased region" description="Low complexity" evidence="7">
    <location>
        <begin position="485"/>
        <end position="521"/>
    </location>
</feature>
<dbReference type="VEuPathDB" id="TriTrypDB:TCSYLVIO_003084"/>
<evidence type="ECO:0000313" key="9">
    <source>
        <dbReference type="EMBL" id="PWU91598.1"/>
    </source>
</evidence>
<dbReference type="VEuPathDB" id="TriTrypDB:TcG_04275"/>
<evidence type="ECO:0000256" key="2">
    <source>
        <dbReference type="ARBA" id="ARBA00022737"/>
    </source>
</evidence>
<dbReference type="Proteomes" id="UP000246121">
    <property type="component" value="Unassembled WGS sequence"/>
</dbReference>
<reference evidence="9 10" key="1">
    <citation type="journal article" date="2018" name="Microb. Genom.">
        <title>Expanding an expanded genome: long-read sequencing of Trypanosoma cruzi.</title>
        <authorList>
            <person name="Berna L."/>
            <person name="Rodriguez M."/>
            <person name="Chiribao M.L."/>
            <person name="Parodi-Talice A."/>
            <person name="Pita S."/>
            <person name="Rijo G."/>
            <person name="Alvarez-Valin F."/>
            <person name="Robello C."/>
        </authorList>
    </citation>
    <scope>NUCLEOTIDE SEQUENCE [LARGE SCALE GENOMIC DNA]</scope>
    <source>
        <strain evidence="9 10">Dm28c</strain>
    </source>
</reference>
<dbReference type="VEuPathDB" id="TriTrypDB:TcCLB.509443.20"/>
<dbReference type="PROSITE" id="PS50157">
    <property type="entry name" value="ZINC_FINGER_C2H2_2"/>
    <property type="match status" value="4"/>
</dbReference>
<dbReference type="PANTHER" id="PTHR24394:SF29">
    <property type="entry name" value="MYONEURIN"/>
    <property type="match status" value="1"/>
</dbReference>
<dbReference type="PANTHER" id="PTHR24394">
    <property type="entry name" value="ZINC FINGER PROTEIN"/>
    <property type="match status" value="1"/>
</dbReference>
<comment type="caution">
    <text evidence="9">The sequence shown here is derived from an EMBL/GenBank/DDBJ whole genome shotgun (WGS) entry which is preliminary data.</text>
</comment>
<dbReference type="InterPro" id="IPR013087">
    <property type="entry name" value="Znf_C2H2_type"/>
</dbReference>
<dbReference type="VEuPathDB" id="TriTrypDB:TcBrA4_0030950"/>
<sequence>MRRCVALSWLQYRGSVRDSRVSCGCVKTIRRWCLSLRIPSVQFAAPRSKTHEDLAYAACPICGRLTHMCDMFTHLTTAHRELNPAHCKKICGERLELYQQVIGVPLKKMELTTSGRRVLDFLPTVLPSGYICNWCDMKNDVYPTRDKFLKHVADVHTEIDLEDVEQHVPLLPRGVVEEKSSTREEMRPTRRLAGVEAVAETFTIPFVATRQVAVSIPRVIDKKVTQQPVVFSDTEFPCELCNKVFQSEMDLLQHLETRHPDGSAGASTDAGQSAIAEVAEFTAKEATMGISQRVHVVCDLCLTSSKVYTMPSALFSHIRFKHPGEDAAYHVERLIRTQKGQSFVCKVCNKAFATAAALEGHFSNKHGEQAGALLGQGRVAMNNCWWCHDCERGFSSAKGLHGHMQNKHGLSTQVHPCPACKRVFSDVYSLEEHITLVHKTIHLTDIGLQTHAKCNTCDRCFLSHEDLHRHAVKHHKKDPRAPIRPFESSSFSPPEGKGAAKTDASSSSLSSSPAAATPQAPRKVKKRKKTAVEEETSS</sequence>
<dbReference type="EMBL" id="PRFA01000042">
    <property type="protein sequence ID" value="PWU91598.1"/>
    <property type="molecule type" value="Genomic_DNA"/>
</dbReference>
<accession>A0A2V2V952</accession>
<feature type="region of interest" description="Disordered" evidence="7">
    <location>
        <begin position="471"/>
        <end position="538"/>
    </location>
</feature>
<keyword evidence="5" id="KW-0539">Nucleus</keyword>
<evidence type="ECO:0000313" key="10">
    <source>
        <dbReference type="Proteomes" id="UP000246121"/>
    </source>
</evidence>
<evidence type="ECO:0000259" key="8">
    <source>
        <dbReference type="PROSITE" id="PS50157"/>
    </source>
</evidence>
<feature type="domain" description="C2H2-type" evidence="8">
    <location>
        <begin position="343"/>
        <end position="370"/>
    </location>
</feature>
<dbReference type="Pfam" id="PF12874">
    <property type="entry name" value="zf-met"/>
    <property type="match status" value="1"/>
</dbReference>
<dbReference type="GO" id="GO:0005634">
    <property type="term" value="C:nucleus"/>
    <property type="evidence" value="ECO:0007669"/>
    <property type="project" value="TreeGrafter"/>
</dbReference>
<dbReference type="VEuPathDB" id="TriTrypDB:C3747_41g114"/>
<dbReference type="VEuPathDB" id="TriTrypDB:TcCL_NonESM05289"/>
<keyword evidence="4" id="KW-0862">Zinc</keyword>
<keyword evidence="3 6" id="KW-0863">Zinc-finger</keyword>
<dbReference type="SMART" id="SM00355">
    <property type="entry name" value="ZnF_C2H2"/>
    <property type="match status" value="8"/>
</dbReference>
<evidence type="ECO:0000256" key="5">
    <source>
        <dbReference type="ARBA" id="ARBA00023242"/>
    </source>
</evidence>
<dbReference type="AlphaFoldDB" id="A0A2V2V952"/>
<dbReference type="VEuPathDB" id="TriTrypDB:TcCLB.507017.140"/>
<keyword evidence="1" id="KW-0479">Metal-binding</keyword>
<proteinExistence type="predicted"/>
<evidence type="ECO:0000256" key="1">
    <source>
        <dbReference type="ARBA" id="ARBA00022723"/>
    </source>
</evidence>
<protein>
    <submittedName>
        <fullName evidence="9">Putative mitochondrial RNA binding protein 1</fullName>
    </submittedName>
</protein>
<feature type="domain" description="C2H2-type" evidence="8">
    <location>
        <begin position="236"/>
        <end position="264"/>
    </location>
</feature>
<dbReference type="GO" id="GO:0008270">
    <property type="term" value="F:zinc ion binding"/>
    <property type="evidence" value="ECO:0007669"/>
    <property type="project" value="UniProtKB-KW"/>
</dbReference>
<evidence type="ECO:0000256" key="6">
    <source>
        <dbReference type="PROSITE-ProRule" id="PRU00042"/>
    </source>
</evidence>
<gene>
    <name evidence="9" type="ORF">C4B63_42g230</name>
</gene>
<feature type="domain" description="C2H2-type" evidence="8">
    <location>
        <begin position="452"/>
        <end position="479"/>
    </location>
</feature>